<organism evidence="2 3">
    <name type="scientific">Paspalum notatum var. saurae</name>
    <dbReference type="NCBI Taxonomy" id="547442"/>
    <lineage>
        <taxon>Eukaryota</taxon>
        <taxon>Viridiplantae</taxon>
        <taxon>Streptophyta</taxon>
        <taxon>Embryophyta</taxon>
        <taxon>Tracheophyta</taxon>
        <taxon>Spermatophyta</taxon>
        <taxon>Magnoliopsida</taxon>
        <taxon>Liliopsida</taxon>
        <taxon>Poales</taxon>
        <taxon>Poaceae</taxon>
        <taxon>PACMAD clade</taxon>
        <taxon>Panicoideae</taxon>
        <taxon>Andropogonodae</taxon>
        <taxon>Paspaleae</taxon>
        <taxon>Paspalinae</taxon>
        <taxon>Paspalum</taxon>
    </lineage>
</organism>
<gene>
    <name evidence="2" type="ORF">U9M48_037356</name>
</gene>
<accession>A0AAQ3XAZ5</accession>
<keyword evidence="3" id="KW-1185">Reference proteome</keyword>
<dbReference type="InterPro" id="IPR044816">
    <property type="entry name" value="BURP"/>
</dbReference>
<name>A0AAQ3XAZ5_PASNO</name>
<dbReference type="AlphaFoldDB" id="A0AAQ3XAZ5"/>
<feature type="domain" description="BURP" evidence="1">
    <location>
        <begin position="58"/>
        <end position="210"/>
    </location>
</feature>
<evidence type="ECO:0000313" key="3">
    <source>
        <dbReference type="Proteomes" id="UP001341281"/>
    </source>
</evidence>
<evidence type="ECO:0000313" key="2">
    <source>
        <dbReference type="EMBL" id="WVZ91151.1"/>
    </source>
</evidence>
<dbReference type="PANTHER" id="PTHR31236">
    <property type="entry name" value="BURP DOMAIN PROTEIN USPL1-LIKE"/>
    <property type="match status" value="1"/>
</dbReference>
<evidence type="ECO:0000259" key="1">
    <source>
        <dbReference type="PROSITE" id="PS51277"/>
    </source>
</evidence>
<sequence length="210" mass="21770">MPEAIAELVQTGIDHSPLKERYAAAAPYFLPSACLSYEYKIVCSKPPPGAPESVTGLFFHEAQLARTGGAMTVAMPPSAVPPILPRDAAARAPFADAAAVLSTFGIPPRSPEAEEVRDTLRACSAPPLAGEQKACATSLEATVDAAARTLRGGPMWAAGGPAAPRLDGDRHVACHDAPFPYAVFECHMAAAQAPTKAYGVTLSGGGQCWE</sequence>
<dbReference type="SMART" id="SM01045">
    <property type="entry name" value="BURP"/>
    <property type="match status" value="1"/>
</dbReference>
<dbReference type="Pfam" id="PF03181">
    <property type="entry name" value="BURP"/>
    <property type="match status" value="1"/>
</dbReference>
<reference evidence="2 3" key="1">
    <citation type="submission" date="2024-02" db="EMBL/GenBank/DDBJ databases">
        <title>High-quality chromosome-scale genome assembly of Pensacola bahiagrass (Paspalum notatum Flugge var. saurae).</title>
        <authorList>
            <person name="Vega J.M."/>
            <person name="Podio M."/>
            <person name="Orjuela J."/>
            <person name="Siena L.A."/>
            <person name="Pessino S.C."/>
            <person name="Combes M.C."/>
            <person name="Mariac C."/>
            <person name="Albertini E."/>
            <person name="Pupilli F."/>
            <person name="Ortiz J.P.A."/>
            <person name="Leblanc O."/>
        </authorList>
    </citation>
    <scope>NUCLEOTIDE SEQUENCE [LARGE SCALE GENOMIC DNA]</scope>
    <source>
        <strain evidence="2">R1</strain>
        <tissue evidence="2">Leaf</tissue>
    </source>
</reference>
<proteinExistence type="predicted"/>
<dbReference type="Proteomes" id="UP001341281">
    <property type="component" value="Chromosome 08"/>
</dbReference>
<dbReference type="EMBL" id="CP144752">
    <property type="protein sequence ID" value="WVZ91151.1"/>
    <property type="molecule type" value="Genomic_DNA"/>
</dbReference>
<protein>
    <recommendedName>
        <fullName evidence="1">BURP domain-containing protein</fullName>
    </recommendedName>
</protein>
<dbReference type="InterPro" id="IPR004873">
    <property type="entry name" value="BURP_dom"/>
</dbReference>
<dbReference type="PANTHER" id="PTHR31236:SF24">
    <property type="entry name" value="BURP DOMAIN PROTEIN RD22"/>
    <property type="match status" value="1"/>
</dbReference>
<dbReference type="PROSITE" id="PS51277">
    <property type="entry name" value="BURP"/>
    <property type="match status" value="1"/>
</dbReference>